<feature type="binding site" evidence="9">
    <location>
        <position position="87"/>
    </location>
    <ligand>
        <name>substrate</name>
    </ligand>
</feature>
<protein>
    <recommendedName>
        <fullName evidence="9">Phosphopantetheine adenylyltransferase</fullName>
        <ecNumber evidence="9">2.7.7.3</ecNumber>
    </recommendedName>
    <alternativeName>
        <fullName evidence="9">Dephospho-CoA pyrophosphorylase</fullName>
    </alternativeName>
    <alternativeName>
        <fullName evidence="9">Pantetheine-phosphate adenylyltransferase</fullName>
        <shortName evidence="9">PPAT</shortName>
    </alternativeName>
</protein>
<dbReference type="RefSeq" id="WP_135281810.1">
    <property type="nucleotide sequence ID" value="NZ_SRIO01000008.1"/>
</dbReference>
<feature type="binding site" evidence="9">
    <location>
        <position position="9"/>
    </location>
    <ligand>
        <name>substrate</name>
    </ligand>
</feature>
<dbReference type="Proteomes" id="UP000297890">
    <property type="component" value="Unassembled WGS sequence"/>
</dbReference>
<evidence type="ECO:0000313" key="11">
    <source>
        <dbReference type="EMBL" id="TFZ82564.1"/>
    </source>
</evidence>
<comment type="subcellular location">
    <subcellularLocation>
        <location evidence="9">Cytoplasm</location>
    </subcellularLocation>
</comment>
<accession>A0A4Z0FAS6</accession>
<comment type="caution">
    <text evidence="11">The sequence shown here is derived from an EMBL/GenBank/DDBJ whole genome shotgun (WGS) entry which is preliminary data.</text>
</comment>
<organism evidence="11 12">
    <name type="scientific">Candidatus Macondimonas diazotrophica</name>
    <dbReference type="NCBI Taxonomy" id="2305248"/>
    <lineage>
        <taxon>Bacteria</taxon>
        <taxon>Pseudomonadati</taxon>
        <taxon>Pseudomonadota</taxon>
        <taxon>Gammaproteobacteria</taxon>
        <taxon>Chromatiales</taxon>
        <taxon>Ectothiorhodospiraceae</taxon>
        <taxon>Candidatus Macondimonas</taxon>
    </lineage>
</organism>
<dbReference type="NCBIfam" id="TIGR00125">
    <property type="entry name" value="cyt_tran_rel"/>
    <property type="match status" value="1"/>
</dbReference>
<comment type="similarity">
    <text evidence="9">Belongs to the bacterial CoaD family.</text>
</comment>
<dbReference type="UniPathway" id="UPA00241">
    <property type="reaction ID" value="UER00355"/>
</dbReference>
<evidence type="ECO:0000256" key="9">
    <source>
        <dbReference type="HAMAP-Rule" id="MF_00151"/>
    </source>
</evidence>
<proteinExistence type="inferred from homology"/>
<evidence type="ECO:0000256" key="6">
    <source>
        <dbReference type="ARBA" id="ARBA00022842"/>
    </source>
</evidence>
<comment type="subunit">
    <text evidence="9">Homohexamer.</text>
</comment>
<keyword evidence="12" id="KW-1185">Reference proteome</keyword>
<feature type="binding site" evidence="9">
    <location>
        <position position="73"/>
    </location>
    <ligand>
        <name>substrate</name>
    </ligand>
</feature>
<evidence type="ECO:0000256" key="5">
    <source>
        <dbReference type="ARBA" id="ARBA00022840"/>
    </source>
</evidence>
<feature type="binding site" evidence="9">
    <location>
        <position position="41"/>
    </location>
    <ligand>
        <name>substrate</name>
    </ligand>
</feature>
<evidence type="ECO:0000256" key="7">
    <source>
        <dbReference type="ARBA" id="ARBA00022993"/>
    </source>
</evidence>
<dbReference type="InterPro" id="IPR001980">
    <property type="entry name" value="PPAT"/>
</dbReference>
<dbReference type="GO" id="GO:0004595">
    <property type="term" value="F:pantetheine-phosphate adenylyltransferase activity"/>
    <property type="evidence" value="ECO:0007669"/>
    <property type="project" value="UniProtKB-UniRule"/>
</dbReference>
<dbReference type="OrthoDB" id="9806661at2"/>
<dbReference type="AlphaFoldDB" id="A0A4Z0FAS6"/>
<dbReference type="EC" id="2.7.7.3" evidence="9"/>
<dbReference type="GO" id="GO:0005524">
    <property type="term" value="F:ATP binding"/>
    <property type="evidence" value="ECO:0007669"/>
    <property type="project" value="UniProtKB-KW"/>
</dbReference>
<keyword evidence="1 9" id="KW-0963">Cytoplasm</keyword>
<feature type="binding site" evidence="9">
    <location>
        <begin position="123"/>
        <end position="129"/>
    </location>
    <ligand>
        <name>ATP</name>
        <dbReference type="ChEBI" id="CHEBI:30616"/>
    </ligand>
</feature>
<feature type="binding site" evidence="9">
    <location>
        <position position="17"/>
    </location>
    <ligand>
        <name>ATP</name>
        <dbReference type="ChEBI" id="CHEBI:30616"/>
    </ligand>
</feature>
<gene>
    <name evidence="9 11" type="primary">coaD</name>
    <name evidence="11" type="ORF">E4680_07610</name>
</gene>
<feature type="domain" description="Cytidyltransferase-like" evidence="10">
    <location>
        <begin position="5"/>
        <end position="133"/>
    </location>
</feature>
<feature type="site" description="Transition state stabilizer" evidence="9">
    <location>
        <position position="17"/>
    </location>
</feature>
<dbReference type="InterPro" id="IPR014729">
    <property type="entry name" value="Rossmann-like_a/b/a_fold"/>
</dbReference>
<comment type="catalytic activity">
    <reaction evidence="8 9">
        <text>(R)-4'-phosphopantetheine + ATP + H(+) = 3'-dephospho-CoA + diphosphate</text>
        <dbReference type="Rhea" id="RHEA:19801"/>
        <dbReference type="ChEBI" id="CHEBI:15378"/>
        <dbReference type="ChEBI" id="CHEBI:30616"/>
        <dbReference type="ChEBI" id="CHEBI:33019"/>
        <dbReference type="ChEBI" id="CHEBI:57328"/>
        <dbReference type="ChEBI" id="CHEBI:61723"/>
        <dbReference type="EC" id="2.7.7.3"/>
    </reaction>
</comment>
<comment type="function">
    <text evidence="9">Reversibly transfers an adenylyl group from ATP to 4'-phosphopantetheine, yielding dephospho-CoA (dPCoA) and pyrophosphate.</text>
</comment>
<evidence type="ECO:0000256" key="8">
    <source>
        <dbReference type="ARBA" id="ARBA00029346"/>
    </source>
</evidence>
<dbReference type="NCBIfam" id="TIGR01510">
    <property type="entry name" value="coaD_prev_kdtB"/>
    <property type="match status" value="1"/>
</dbReference>
<evidence type="ECO:0000256" key="4">
    <source>
        <dbReference type="ARBA" id="ARBA00022741"/>
    </source>
</evidence>
<reference evidence="11 12" key="1">
    <citation type="journal article" date="2019" name="ISME J.">
        <title>Candidatus Macondimonas diazotrophica, a novel gammaproteobacterial genus dominating crude-oil-contaminated coastal sediments.</title>
        <authorList>
            <person name="Karthikeyan S."/>
            <person name="Konstantinidis K."/>
        </authorList>
    </citation>
    <scope>NUCLEOTIDE SEQUENCE [LARGE SCALE GENOMIC DNA]</scope>
    <source>
        <strain evidence="11 12">KTK01</strain>
    </source>
</reference>
<feature type="binding site" evidence="9">
    <location>
        <begin position="88"/>
        <end position="90"/>
    </location>
    <ligand>
        <name>ATP</name>
        <dbReference type="ChEBI" id="CHEBI:30616"/>
    </ligand>
</feature>
<dbReference type="GO" id="GO:0015937">
    <property type="term" value="P:coenzyme A biosynthetic process"/>
    <property type="evidence" value="ECO:0007669"/>
    <property type="project" value="UniProtKB-UniRule"/>
</dbReference>
<feature type="binding site" evidence="9">
    <location>
        <position position="98"/>
    </location>
    <ligand>
        <name>ATP</name>
        <dbReference type="ChEBI" id="CHEBI:30616"/>
    </ligand>
</feature>
<evidence type="ECO:0000259" key="10">
    <source>
        <dbReference type="Pfam" id="PF01467"/>
    </source>
</evidence>
<keyword evidence="5 9" id="KW-0067">ATP-binding</keyword>
<dbReference type="PRINTS" id="PR01020">
    <property type="entry name" value="LPSBIOSNTHSS"/>
</dbReference>
<dbReference type="EMBL" id="SRIO01000008">
    <property type="protein sequence ID" value="TFZ82564.1"/>
    <property type="molecule type" value="Genomic_DNA"/>
</dbReference>
<comment type="cofactor">
    <cofactor evidence="9">
        <name>Mg(2+)</name>
        <dbReference type="ChEBI" id="CHEBI:18420"/>
    </cofactor>
</comment>
<feature type="binding site" evidence="9">
    <location>
        <begin position="9"/>
        <end position="10"/>
    </location>
    <ligand>
        <name>ATP</name>
        <dbReference type="ChEBI" id="CHEBI:30616"/>
    </ligand>
</feature>
<dbReference type="Pfam" id="PF01467">
    <property type="entry name" value="CTP_transf_like"/>
    <property type="match status" value="1"/>
</dbReference>
<dbReference type="GO" id="GO:0005737">
    <property type="term" value="C:cytoplasm"/>
    <property type="evidence" value="ECO:0007669"/>
    <property type="project" value="UniProtKB-SubCell"/>
</dbReference>
<keyword evidence="7 9" id="KW-0173">Coenzyme A biosynthesis</keyword>
<dbReference type="SUPFAM" id="SSF52374">
    <property type="entry name" value="Nucleotidylyl transferase"/>
    <property type="match status" value="1"/>
</dbReference>
<evidence type="ECO:0000256" key="1">
    <source>
        <dbReference type="ARBA" id="ARBA00022490"/>
    </source>
</evidence>
<dbReference type="CDD" id="cd02163">
    <property type="entry name" value="PPAT"/>
    <property type="match status" value="1"/>
</dbReference>
<dbReference type="InterPro" id="IPR004821">
    <property type="entry name" value="Cyt_trans-like"/>
</dbReference>
<keyword evidence="6 9" id="KW-0460">Magnesium</keyword>
<comment type="pathway">
    <text evidence="9">Cofactor biosynthesis; coenzyme A biosynthesis; CoA from (R)-pantothenate: step 4/5.</text>
</comment>
<sequence>MALALYPGTFDPITRGHVDLAERAARLFERLILAVADNPGKKPLFSKEERVAMSCGALAHLRNVEVVSFSGLTVDYAREHGVDVILRGLRAVSDFEHEFQLAGMNRHLAPMVETMFLAPSEHYTYLSSTLVREIAAFHGDVSSFVTPNVADQLRRRFGPARHHD</sequence>
<keyword evidence="4 9" id="KW-0547">Nucleotide-binding</keyword>
<name>A0A4Z0FAS6_9GAMM</name>
<dbReference type="Gene3D" id="3.40.50.620">
    <property type="entry name" value="HUPs"/>
    <property type="match status" value="1"/>
</dbReference>
<keyword evidence="3 9" id="KW-0548">Nucleotidyltransferase</keyword>
<dbReference type="HAMAP" id="MF_00151">
    <property type="entry name" value="PPAT_bact"/>
    <property type="match status" value="1"/>
</dbReference>
<dbReference type="PANTHER" id="PTHR21342:SF1">
    <property type="entry name" value="PHOSPHOPANTETHEINE ADENYLYLTRANSFERASE"/>
    <property type="match status" value="1"/>
</dbReference>
<evidence type="ECO:0000256" key="3">
    <source>
        <dbReference type="ARBA" id="ARBA00022695"/>
    </source>
</evidence>
<evidence type="ECO:0000256" key="2">
    <source>
        <dbReference type="ARBA" id="ARBA00022679"/>
    </source>
</evidence>
<dbReference type="PANTHER" id="PTHR21342">
    <property type="entry name" value="PHOSPHOPANTETHEINE ADENYLYLTRANSFERASE"/>
    <property type="match status" value="1"/>
</dbReference>
<evidence type="ECO:0000313" key="12">
    <source>
        <dbReference type="Proteomes" id="UP000297890"/>
    </source>
</evidence>
<keyword evidence="2 9" id="KW-0808">Transferase</keyword>